<dbReference type="GO" id="GO:0006465">
    <property type="term" value="P:signal peptide processing"/>
    <property type="evidence" value="ECO:0007669"/>
    <property type="project" value="InterPro"/>
</dbReference>
<dbReference type="Gene3D" id="2.10.109.10">
    <property type="entry name" value="Umud Fragment, subunit A"/>
    <property type="match status" value="1"/>
</dbReference>
<reference evidence="3 4" key="1">
    <citation type="submission" date="2019-09" db="EMBL/GenBank/DDBJ databases">
        <title>Draft genome sequence of various Type strains from the CCUG.</title>
        <authorList>
            <person name="Pineiro-Iglesias B."/>
            <person name="Tunovic T."/>
            <person name="Unosson C."/>
            <person name="Inganas E."/>
            <person name="Ohlen M."/>
            <person name="Cardew S."/>
            <person name="Jensie-Markopoulos S."/>
            <person name="Salva-Serra F."/>
            <person name="Jaen-Luchoro D."/>
            <person name="Karlsson R."/>
            <person name="Svensson-Stadler L."/>
            <person name="Chun J."/>
            <person name="Moore E."/>
        </authorList>
    </citation>
    <scope>NUCLEOTIDE SEQUENCE [LARGE SCALE GENOMIC DNA]</scope>
    <source>
        <strain evidence="3 4">CCUG 56969T</strain>
    </source>
</reference>
<dbReference type="AlphaFoldDB" id="A0A5M9NWW6"/>
<keyword evidence="1" id="KW-0812">Transmembrane</keyword>
<dbReference type="EMBL" id="VXJS01000007">
    <property type="protein sequence ID" value="KAA8675666.1"/>
    <property type="molecule type" value="Genomic_DNA"/>
</dbReference>
<dbReference type="SUPFAM" id="SSF51306">
    <property type="entry name" value="LexA/Signal peptidase"/>
    <property type="match status" value="1"/>
</dbReference>
<dbReference type="GO" id="GO:0004252">
    <property type="term" value="F:serine-type endopeptidase activity"/>
    <property type="evidence" value="ECO:0007669"/>
    <property type="project" value="InterPro"/>
</dbReference>
<evidence type="ECO:0000313" key="4">
    <source>
        <dbReference type="Proteomes" id="UP000322521"/>
    </source>
</evidence>
<dbReference type="Pfam" id="PF10502">
    <property type="entry name" value="Peptidase_S26"/>
    <property type="match status" value="1"/>
</dbReference>
<keyword evidence="1" id="KW-1133">Transmembrane helix</keyword>
<evidence type="ECO:0000259" key="2">
    <source>
        <dbReference type="Pfam" id="PF10502"/>
    </source>
</evidence>
<dbReference type="InterPro" id="IPR036286">
    <property type="entry name" value="LexA/Signal_pep-like_sf"/>
</dbReference>
<feature type="transmembrane region" description="Helical" evidence="1">
    <location>
        <begin position="6"/>
        <end position="25"/>
    </location>
</feature>
<name>A0A5M9NWW6_9VIBR</name>
<sequence>MNITQYTYIKIFGTLVGLVLAVLLLSGRYQISLVPTALGCLPIKAAVIDSKNHFPKRGQLMSFLSLNAQPYFAHGTNFLKIAAGVAGDTVTFDLDGVTVTTKDGEVIRYAADARRMINYAQIDFDTLNKTFVVPEGQYFALGTLPTSFDSRYWGLVEHSQIIGVGYAFL</sequence>
<dbReference type="Proteomes" id="UP000322521">
    <property type="component" value="Unassembled WGS sequence"/>
</dbReference>
<gene>
    <name evidence="3" type="ORF">F4W18_13670</name>
</gene>
<comment type="caution">
    <text evidence="3">The sequence shown here is derived from an EMBL/GenBank/DDBJ whole genome shotgun (WGS) entry which is preliminary data.</text>
</comment>
<dbReference type="InterPro" id="IPR019533">
    <property type="entry name" value="Peptidase_S26"/>
</dbReference>
<dbReference type="RefSeq" id="WP_086714935.1">
    <property type="nucleotide sequence ID" value="NZ_AP025494.1"/>
</dbReference>
<proteinExistence type="predicted"/>
<evidence type="ECO:0000313" key="3">
    <source>
        <dbReference type="EMBL" id="KAA8675666.1"/>
    </source>
</evidence>
<dbReference type="OrthoDB" id="5360818at2"/>
<keyword evidence="4" id="KW-1185">Reference proteome</keyword>
<feature type="domain" description="Peptidase S26" evidence="2">
    <location>
        <begin position="8"/>
        <end position="164"/>
    </location>
</feature>
<keyword evidence="1" id="KW-0472">Membrane</keyword>
<accession>A0A5M9NWW6</accession>
<protein>
    <recommendedName>
        <fullName evidence="2">Peptidase S26 domain-containing protein</fullName>
    </recommendedName>
</protein>
<evidence type="ECO:0000256" key="1">
    <source>
        <dbReference type="SAM" id="Phobius"/>
    </source>
</evidence>
<organism evidence="3 4">
    <name type="scientific">Vibrio gigantis</name>
    <dbReference type="NCBI Taxonomy" id="296199"/>
    <lineage>
        <taxon>Bacteria</taxon>
        <taxon>Pseudomonadati</taxon>
        <taxon>Pseudomonadota</taxon>
        <taxon>Gammaproteobacteria</taxon>
        <taxon>Vibrionales</taxon>
        <taxon>Vibrionaceae</taxon>
        <taxon>Vibrio</taxon>
    </lineage>
</organism>